<gene>
    <name evidence="2" type="ORF">GCM10007971_32560</name>
</gene>
<sequence length="45" mass="5414">MVRMRNWIIDYFIGEPEEVTLPQELLFYLTQAMPVIIFIIIMILV</sequence>
<organism evidence="2 3">
    <name type="scientific">Oceanobacillus indicireducens</name>
    <dbReference type="NCBI Taxonomy" id="1004261"/>
    <lineage>
        <taxon>Bacteria</taxon>
        <taxon>Bacillati</taxon>
        <taxon>Bacillota</taxon>
        <taxon>Bacilli</taxon>
        <taxon>Bacillales</taxon>
        <taxon>Bacillaceae</taxon>
        <taxon>Oceanobacillus</taxon>
    </lineage>
</organism>
<dbReference type="EMBL" id="BMOS01000031">
    <property type="protein sequence ID" value="GGN64559.1"/>
    <property type="molecule type" value="Genomic_DNA"/>
</dbReference>
<evidence type="ECO:0000313" key="3">
    <source>
        <dbReference type="Proteomes" id="UP000624041"/>
    </source>
</evidence>
<keyword evidence="1" id="KW-0812">Transmembrane</keyword>
<evidence type="ECO:0000313" key="2">
    <source>
        <dbReference type="EMBL" id="GGN64559.1"/>
    </source>
</evidence>
<evidence type="ECO:0000256" key="1">
    <source>
        <dbReference type="SAM" id="Phobius"/>
    </source>
</evidence>
<keyword evidence="3" id="KW-1185">Reference proteome</keyword>
<proteinExistence type="predicted"/>
<reference evidence="2" key="2">
    <citation type="submission" date="2020-09" db="EMBL/GenBank/DDBJ databases">
        <authorList>
            <person name="Sun Q."/>
            <person name="Ohkuma M."/>
        </authorList>
    </citation>
    <scope>NUCLEOTIDE SEQUENCE</scope>
    <source>
        <strain evidence="2">JCM 17251</strain>
    </source>
</reference>
<dbReference type="AlphaFoldDB" id="A0A917Y3F4"/>
<dbReference type="Proteomes" id="UP000624041">
    <property type="component" value="Unassembled WGS sequence"/>
</dbReference>
<reference evidence="2" key="1">
    <citation type="journal article" date="2014" name="Int. J. Syst. Evol. Microbiol.">
        <title>Complete genome sequence of Corynebacterium casei LMG S-19264T (=DSM 44701T), isolated from a smear-ripened cheese.</title>
        <authorList>
            <consortium name="US DOE Joint Genome Institute (JGI-PGF)"/>
            <person name="Walter F."/>
            <person name="Albersmeier A."/>
            <person name="Kalinowski J."/>
            <person name="Ruckert C."/>
        </authorList>
    </citation>
    <scope>NUCLEOTIDE SEQUENCE</scope>
    <source>
        <strain evidence="2">JCM 17251</strain>
    </source>
</reference>
<feature type="transmembrane region" description="Helical" evidence="1">
    <location>
        <begin position="25"/>
        <end position="44"/>
    </location>
</feature>
<keyword evidence="1" id="KW-1133">Transmembrane helix</keyword>
<protein>
    <submittedName>
        <fullName evidence="2">Uncharacterized protein</fullName>
    </submittedName>
</protein>
<comment type="caution">
    <text evidence="2">The sequence shown here is derived from an EMBL/GenBank/DDBJ whole genome shotgun (WGS) entry which is preliminary data.</text>
</comment>
<accession>A0A917Y3F4</accession>
<keyword evidence="1" id="KW-0472">Membrane</keyword>
<name>A0A917Y3F4_9BACI</name>